<evidence type="ECO:0000313" key="3">
    <source>
        <dbReference type="EMBL" id="MWT21089.1"/>
    </source>
</evidence>
<dbReference type="GO" id="GO:0016747">
    <property type="term" value="F:acyltransferase activity, transferring groups other than amino-acyl groups"/>
    <property type="evidence" value="ECO:0007669"/>
    <property type="project" value="InterPro"/>
</dbReference>
<protein>
    <submittedName>
        <fullName evidence="2">GNAT family N-acetyltransferase</fullName>
    </submittedName>
</protein>
<dbReference type="EMBL" id="WTRC01000098">
    <property type="protein sequence ID" value="MWT21089.1"/>
    <property type="molecule type" value="Genomic_DNA"/>
</dbReference>
<name>A0A4Q8IK24_ECOLX</name>
<dbReference type="InterPro" id="IPR016181">
    <property type="entry name" value="Acyl_CoA_acyltransferase"/>
</dbReference>
<evidence type="ECO:0000313" key="2">
    <source>
        <dbReference type="EMBL" id="MWR87777.1"/>
    </source>
</evidence>
<gene>
    <name evidence="3" type="ORF">GP965_09115</name>
    <name evidence="2" type="ORF">GP979_05565</name>
</gene>
<dbReference type="Pfam" id="PF00583">
    <property type="entry name" value="Acetyltransf_1"/>
    <property type="match status" value="1"/>
</dbReference>
<dbReference type="Gene3D" id="3.40.630.30">
    <property type="match status" value="1"/>
</dbReference>
<dbReference type="EMBL" id="WTQQ01000042">
    <property type="protein sequence ID" value="MWR87777.1"/>
    <property type="molecule type" value="Genomic_DNA"/>
</dbReference>
<dbReference type="InterPro" id="IPR000182">
    <property type="entry name" value="GNAT_dom"/>
</dbReference>
<evidence type="ECO:0000313" key="4">
    <source>
        <dbReference type="Proteomes" id="UP000436482"/>
    </source>
</evidence>
<dbReference type="Proteomes" id="UP000436482">
    <property type="component" value="Unassembled WGS sequence"/>
</dbReference>
<evidence type="ECO:0000259" key="1">
    <source>
        <dbReference type="Pfam" id="PF00583"/>
    </source>
</evidence>
<organism evidence="2 4">
    <name type="scientific">Escherichia coli</name>
    <dbReference type="NCBI Taxonomy" id="562"/>
    <lineage>
        <taxon>Bacteria</taxon>
        <taxon>Pseudomonadati</taxon>
        <taxon>Pseudomonadota</taxon>
        <taxon>Gammaproteobacteria</taxon>
        <taxon>Enterobacterales</taxon>
        <taxon>Enterobacteriaceae</taxon>
        <taxon>Escherichia</taxon>
    </lineage>
</organism>
<comment type="caution">
    <text evidence="2">The sequence shown here is derived from an EMBL/GenBank/DDBJ whole genome shotgun (WGS) entry which is preliminary data.</text>
</comment>
<keyword evidence="2" id="KW-0808">Transferase</keyword>
<dbReference type="Proteomes" id="UP000462410">
    <property type="component" value="Unassembled WGS sequence"/>
</dbReference>
<dbReference type="RefSeq" id="WP_039022784.1">
    <property type="nucleotide sequence ID" value="NZ_CALSDD010000005.1"/>
</dbReference>
<reference evidence="4 5" key="1">
    <citation type="submission" date="2019-12" db="EMBL/GenBank/DDBJ databases">
        <title>Enteriobacteria Tanzani isolates_8377-8380.</title>
        <authorList>
            <person name="Subbiah M."/>
            <person name="Call D."/>
        </authorList>
    </citation>
    <scope>NUCLEOTIDE SEQUENCE [LARGE SCALE GENOMIC DNA]</scope>
    <source>
        <strain evidence="3 5">8378wH8</strain>
        <strain evidence="2 4">8379wE6</strain>
    </source>
</reference>
<dbReference type="AlphaFoldDB" id="A0A4Q8IK24"/>
<sequence>MVNFVKFASCNLPDDKKLITLNTYRSSYGWSQKVYEINDVQNIYFIKHQGYLVGYVEIEYMNLDISIPREGYIFLHEIHIAKSMQGKSIGFQVISSLLKKLPVVEMVVVNVNSGMVKLVNKFNVLNCYKGENTSTYRITS</sequence>
<proteinExistence type="predicted"/>
<dbReference type="SUPFAM" id="SSF55729">
    <property type="entry name" value="Acyl-CoA N-acyltransferases (Nat)"/>
    <property type="match status" value="1"/>
</dbReference>
<accession>A0A4Q8IK24</accession>
<evidence type="ECO:0000313" key="5">
    <source>
        <dbReference type="Proteomes" id="UP000462410"/>
    </source>
</evidence>
<feature type="domain" description="N-acetyltransferase" evidence="1">
    <location>
        <begin position="36"/>
        <end position="101"/>
    </location>
</feature>